<accession>A0A2K8KIN0</accession>
<organism evidence="2 3">
    <name type="scientific">Spiroplasma clarkii</name>
    <dbReference type="NCBI Taxonomy" id="2139"/>
    <lineage>
        <taxon>Bacteria</taxon>
        <taxon>Bacillati</taxon>
        <taxon>Mycoplasmatota</taxon>
        <taxon>Mollicutes</taxon>
        <taxon>Entomoplasmatales</taxon>
        <taxon>Spiroplasmataceae</taxon>
        <taxon>Spiroplasma</taxon>
    </lineage>
</organism>
<sequence length="426" mass="50166">MELSFQCPKCHQTITELDFNQSESSLTHLKEFFNQKELEYKTEIKNQLTREFEQKQKQAIELAEKSIENQYVAQITELKSQLSNLENQKEQEKTALQEQAKLAQTMAVQKKEMELKNELNELQNQVNSFNQEKINWEEQANLIKTTAVQKKELELKDQMSDLQLKIKELQSQLQQTESKHKELVLNETSAIKEEKDKKINELKEQITDLEKANLQFKVIQNKTKGENFEHEVEGELRKVFVDDVIEKITNQVQKADYLQTVKENDMICGKIVYEVKNAQWQKGWEKKLVEDMASREAKYGILVATSFNDQYRGIPFKVSDFSPNIYLTDPDSFTFVGHILRNMIKVENRINEKYKNKDISDKLQEFHKWRESTFQRVNKVFAEQFEKIESSEASILSKVETIKKAREKIRSDWTSLIKSFIEGLNI</sequence>
<dbReference type="Proteomes" id="UP000231179">
    <property type="component" value="Chromosome"/>
</dbReference>
<dbReference type="EMBL" id="CP024870">
    <property type="protein sequence ID" value="ATX71538.1"/>
    <property type="molecule type" value="Genomic_DNA"/>
</dbReference>
<gene>
    <name evidence="2" type="ORF">SCLAR_v1c12380</name>
</gene>
<name>A0A2K8KIN0_9MOLU</name>
<evidence type="ECO:0000313" key="2">
    <source>
        <dbReference type="EMBL" id="ATX71538.1"/>
    </source>
</evidence>
<dbReference type="RefSeq" id="WP_100255068.1">
    <property type="nucleotide sequence ID" value="NZ_CP024870.1"/>
</dbReference>
<feature type="coiled-coil region" evidence="1">
    <location>
        <begin position="45"/>
        <end position="219"/>
    </location>
</feature>
<dbReference type="AlphaFoldDB" id="A0A2K8KIN0"/>
<dbReference type="InterPro" id="IPR019219">
    <property type="entry name" value="DUF2130"/>
</dbReference>
<dbReference type="Pfam" id="PF09903">
    <property type="entry name" value="DUF2130"/>
    <property type="match status" value="1"/>
</dbReference>
<keyword evidence="1" id="KW-0175">Coiled coil</keyword>
<evidence type="ECO:0000313" key="3">
    <source>
        <dbReference type="Proteomes" id="UP000231179"/>
    </source>
</evidence>
<evidence type="ECO:0000256" key="1">
    <source>
        <dbReference type="SAM" id="Coils"/>
    </source>
</evidence>
<protein>
    <recommendedName>
        <fullName evidence="4">DUF2130 domain-containing protein</fullName>
    </recommendedName>
</protein>
<evidence type="ECO:0008006" key="4">
    <source>
        <dbReference type="Google" id="ProtNLM"/>
    </source>
</evidence>
<proteinExistence type="predicted"/>
<reference evidence="2 3" key="1">
    <citation type="submission" date="2017-11" db="EMBL/GenBank/DDBJ databases">
        <title>Complete genome sequence of Spiroplasma clarkii CN-5 (DSM 19994).</title>
        <authorList>
            <person name="Tsai Y.-M."/>
            <person name="Chang A."/>
            <person name="Lo W.-S."/>
            <person name="Kuo C.-H."/>
        </authorList>
    </citation>
    <scope>NUCLEOTIDE SEQUENCE [LARGE SCALE GENOMIC DNA]</scope>
    <source>
        <strain evidence="2 3">CN-5</strain>
    </source>
</reference>
<keyword evidence="3" id="KW-1185">Reference proteome</keyword>